<dbReference type="PROSITE" id="PS50111">
    <property type="entry name" value="CHEMOTAXIS_TRANSDUC_2"/>
    <property type="match status" value="1"/>
</dbReference>
<keyword evidence="4" id="KW-0472">Membrane</keyword>
<dbReference type="Proteomes" id="UP000461010">
    <property type="component" value="Unassembled WGS sequence"/>
</dbReference>
<dbReference type="RefSeq" id="WP_152190015.1">
    <property type="nucleotide sequence ID" value="NZ_WFKJ01000021.1"/>
</dbReference>
<dbReference type="PROSITE" id="PS50885">
    <property type="entry name" value="HAMP"/>
    <property type="match status" value="1"/>
</dbReference>
<dbReference type="CDD" id="cd06225">
    <property type="entry name" value="HAMP"/>
    <property type="match status" value="1"/>
</dbReference>
<keyword evidence="4" id="KW-0812">Transmembrane</keyword>
<evidence type="ECO:0000313" key="8">
    <source>
        <dbReference type="Proteomes" id="UP000461010"/>
    </source>
</evidence>
<name>A0ABQ6VL67_9BACT</name>
<dbReference type="InterPro" id="IPR029151">
    <property type="entry name" value="Sensor-like_sf"/>
</dbReference>
<dbReference type="InterPro" id="IPR029150">
    <property type="entry name" value="dCache_3"/>
</dbReference>
<dbReference type="Gene3D" id="1.10.287.950">
    <property type="entry name" value="Methyl-accepting chemotaxis protein"/>
    <property type="match status" value="1"/>
</dbReference>
<reference evidence="7 8" key="1">
    <citation type="submission" date="2019-10" db="EMBL/GenBank/DDBJ databases">
        <title>Poseidonibacter ostreae sp. nov., isolated from the gut of the Ostrea denselamellosa.</title>
        <authorList>
            <person name="Choi A."/>
        </authorList>
    </citation>
    <scope>NUCLEOTIDE SEQUENCE [LARGE SCALE GENOMIC DNA]</scope>
    <source>
        <strain evidence="7 8">SJOD-M-5</strain>
    </source>
</reference>
<dbReference type="Pfam" id="PF14827">
    <property type="entry name" value="dCache_3"/>
    <property type="match status" value="1"/>
</dbReference>
<protein>
    <submittedName>
        <fullName evidence="7">HAMP domain-containing protein</fullName>
    </submittedName>
</protein>
<dbReference type="Gene3D" id="1.20.120.30">
    <property type="entry name" value="Aspartate receptor, ligand-binding domain"/>
    <property type="match status" value="1"/>
</dbReference>
<evidence type="ECO:0000256" key="4">
    <source>
        <dbReference type="SAM" id="Phobius"/>
    </source>
</evidence>
<evidence type="ECO:0000256" key="3">
    <source>
        <dbReference type="PROSITE-ProRule" id="PRU00284"/>
    </source>
</evidence>
<dbReference type="InterPro" id="IPR004089">
    <property type="entry name" value="MCPsignal_dom"/>
</dbReference>
<dbReference type="CDD" id="cd11386">
    <property type="entry name" value="MCP_signal"/>
    <property type="match status" value="1"/>
</dbReference>
<proteinExistence type="inferred from homology"/>
<dbReference type="SUPFAM" id="SSF58104">
    <property type="entry name" value="Methyl-accepting chemotaxis protein (MCP) signaling domain"/>
    <property type="match status" value="1"/>
</dbReference>
<dbReference type="PRINTS" id="PR00260">
    <property type="entry name" value="CHEMTRNSDUCR"/>
</dbReference>
<accession>A0ABQ6VL67</accession>
<gene>
    <name evidence="7" type="ORF">GBG18_07965</name>
</gene>
<keyword evidence="3" id="KW-0807">Transducer</keyword>
<dbReference type="PANTHER" id="PTHR43531:SF11">
    <property type="entry name" value="METHYL-ACCEPTING CHEMOTAXIS PROTEIN 3"/>
    <property type="match status" value="1"/>
</dbReference>
<evidence type="ECO:0000256" key="1">
    <source>
        <dbReference type="ARBA" id="ARBA00022500"/>
    </source>
</evidence>
<feature type="domain" description="HAMP" evidence="6">
    <location>
        <begin position="317"/>
        <end position="371"/>
    </location>
</feature>
<dbReference type="InterPro" id="IPR004090">
    <property type="entry name" value="Chemotax_Me-accpt_rcpt"/>
</dbReference>
<feature type="transmembrane region" description="Helical" evidence="4">
    <location>
        <begin position="291"/>
        <end position="313"/>
    </location>
</feature>
<evidence type="ECO:0000313" key="7">
    <source>
        <dbReference type="EMBL" id="KAB7890892.1"/>
    </source>
</evidence>
<dbReference type="Pfam" id="PF13682">
    <property type="entry name" value="CZB"/>
    <property type="match status" value="1"/>
</dbReference>
<dbReference type="InterPro" id="IPR025991">
    <property type="entry name" value="Chemoreceptor_zinc-bind_dom"/>
</dbReference>
<keyword evidence="8" id="KW-1185">Reference proteome</keyword>
<evidence type="ECO:0000259" key="6">
    <source>
        <dbReference type="PROSITE" id="PS50885"/>
    </source>
</evidence>
<dbReference type="Pfam" id="PF00015">
    <property type="entry name" value="MCPsignal"/>
    <property type="match status" value="1"/>
</dbReference>
<dbReference type="SUPFAM" id="SSF103190">
    <property type="entry name" value="Sensory domain-like"/>
    <property type="match status" value="1"/>
</dbReference>
<dbReference type="Gene3D" id="6.10.340.10">
    <property type="match status" value="1"/>
</dbReference>
<organism evidence="7 8">
    <name type="scientific">Poseidonibacter ostreae</name>
    <dbReference type="NCBI Taxonomy" id="2654171"/>
    <lineage>
        <taxon>Bacteria</taxon>
        <taxon>Pseudomonadati</taxon>
        <taxon>Campylobacterota</taxon>
        <taxon>Epsilonproteobacteria</taxon>
        <taxon>Campylobacterales</taxon>
        <taxon>Arcobacteraceae</taxon>
        <taxon>Poseidonibacter</taxon>
    </lineage>
</organism>
<dbReference type="InterPro" id="IPR051310">
    <property type="entry name" value="MCP_chemotaxis"/>
</dbReference>
<keyword evidence="1" id="KW-0145">Chemotaxis</keyword>
<comment type="caution">
    <text evidence="7">The sequence shown here is derived from an EMBL/GenBank/DDBJ whole genome shotgun (WGS) entry which is preliminary data.</text>
</comment>
<feature type="transmembrane region" description="Helical" evidence="4">
    <location>
        <begin position="12"/>
        <end position="29"/>
    </location>
</feature>
<dbReference type="PANTHER" id="PTHR43531">
    <property type="entry name" value="PROTEIN ICFG"/>
    <property type="match status" value="1"/>
</dbReference>
<dbReference type="InterPro" id="IPR003660">
    <property type="entry name" value="HAMP_dom"/>
</dbReference>
<dbReference type="EMBL" id="WFKJ01000021">
    <property type="protein sequence ID" value="KAB7890892.1"/>
    <property type="molecule type" value="Genomic_DNA"/>
</dbReference>
<evidence type="ECO:0000256" key="2">
    <source>
        <dbReference type="ARBA" id="ARBA00029447"/>
    </source>
</evidence>
<keyword evidence="4" id="KW-1133">Transmembrane helix</keyword>
<sequence>MKSFSLAKKFAIVTIIVTVSMLIIGYFILNNYKNNLKNEVYNDLNIELNYLADQKLKSKLEVGISNAISISNDGMIKNSLSLNNRALAIKALSSLSKDMKTHTPFKNIKVHIHTKDNKSFLRSWKDKKFGDDLSSFRSSVVKVNKTVNSVNTFEVGKAGLSIRSVVPIVDENSNHLGSLEFMQGVNSVAKSFDKIGDAFFLLMDSSLAVAKVDDKYKLGNYIISQKFINKEVLNDLKNINFKELMDNKYLMDDKYFYSYIDIKDFNGKKLGIAVTSRDIKKVEVAINNASIIIWVALLILIVSLLLAMIVSLINMKKNIIAPILNLKNAIDIIKNNTTLDSTRIEIKSKDEIGDVVQSFNEYLDSIASGQEEDRIVIEESRIIIGKVNAGLLNDRIKNKAHSAEVDSLVGEINNMITRMQTNLTQLSDVLVALANAKYDHPIPHIEGLTGLIASLLSGTKVTQATSNELMCLIDESNNKLTNSASELSNASKRLSDSSNAQAASLEETAAAIEEISATIDRSSQSATKMALYAQNVTKSNEIGKTLAYKTSESMEQLSVEVNAIHESISVIDQIAFQTNILSLNAAVEAATAGEAGKGFAVVAQEVRNLASRSAEAAKEIKDLVESATSKAKDGKEITTKMISGYNELNENIEVTIQLIEDVATASKEQQLAMAQINDTVNSLDQATQQNASLASNINNMAGVTTSLAVQLQSVVNKTSFDKKAKALICDTDLIFDVNKLKSDHIVFKNTNFAQCKSKHTFTVKNHHECNLGKWIDANKDSEFAKSNEWQELLIAHRRVHSMVQDTVDLYAQDYDNEHIFAVTENIEKNIEIVFELLNRIREINCKSQDLK</sequence>
<dbReference type="SMART" id="SM00283">
    <property type="entry name" value="MA"/>
    <property type="match status" value="1"/>
</dbReference>
<comment type="similarity">
    <text evidence="2">Belongs to the methyl-accepting chemotaxis (MCP) protein family.</text>
</comment>
<dbReference type="Pfam" id="PF00672">
    <property type="entry name" value="HAMP"/>
    <property type="match status" value="1"/>
</dbReference>
<feature type="domain" description="Methyl-accepting transducer" evidence="5">
    <location>
        <begin position="476"/>
        <end position="705"/>
    </location>
</feature>
<evidence type="ECO:0000259" key="5">
    <source>
        <dbReference type="PROSITE" id="PS50111"/>
    </source>
</evidence>